<accession>A0A4V7I8T4</accession>
<dbReference type="KEGG" id="btre:F542_7190"/>
<name>A0A4V7I8T4_BIBTR</name>
<protein>
    <recommendedName>
        <fullName evidence="3">DUF2251 domain-containing protein</fullName>
    </recommendedName>
</protein>
<dbReference type="AlphaFoldDB" id="A0A4V7I8T4"/>
<dbReference type="EMBL" id="CP006954">
    <property type="protein sequence ID" value="AHG81437.1"/>
    <property type="molecule type" value="Genomic_DNA"/>
</dbReference>
<sequence>MPLRNQWHFAYKDTSMLYSVLTDHILLNEPYRNGAHSTQHEHLVVMFEIDEESGYFYAMDLHQTEQPVVDSLFVFRVSDIEQHSLKEPRRLEICWSEDGYQAFLLINGYPHAVFDFRQFVGYNHTKFPMPELGSIWVHKETTNELVEKWLR</sequence>
<dbReference type="Proteomes" id="UP000019091">
    <property type="component" value="Chromosome"/>
</dbReference>
<dbReference type="Pfam" id="PF10008">
    <property type="entry name" value="DUF2251"/>
    <property type="match status" value="1"/>
</dbReference>
<reference evidence="1 2" key="1">
    <citation type="journal article" date="2014" name="Genome Announc.">
        <title>Complete Closed Genome Sequences of Three Bibersteinia trehalosi Nasopharyngeal Isolates from Cattle with Shipping Fever.</title>
        <authorList>
            <person name="Harhay G.P."/>
            <person name="McVey D.S."/>
            <person name="Koren S."/>
            <person name="Phillippy A.M."/>
            <person name="Bono J."/>
            <person name="Harhay D.M."/>
            <person name="Clawson M.L."/>
            <person name="Heaton M.P."/>
            <person name="Chitko-McKown C.G."/>
            <person name="Korlach J."/>
            <person name="Smith T.P."/>
        </authorList>
    </citation>
    <scope>NUCLEOTIDE SEQUENCE [LARGE SCALE GENOMIC DNA]</scope>
    <source>
        <strain evidence="1 2">USDA-ARS-USMARC-188</strain>
    </source>
</reference>
<dbReference type="InterPro" id="IPR014449">
    <property type="entry name" value="UCP007050_HI0931"/>
</dbReference>
<organism evidence="1 2">
    <name type="scientific">Bibersteinia trehalosi USDA-ARS-USMARC-188</name>
    <dbReference type="NCBI Taxonomy" id="1263829"/>
    <lineage>
        <taxon>Bacteria</taxon>
        <taxon>Pseudomonadati</taxon>
        <taxon>Pseudomonadota</taxon>
        <taxon>Gammaproteobacteria</taxon>
        <taxon>Pasteurellales</taxon>
        <taxon>Pasteurellaceae</taxon>
        <taxon>Bibersteinia</taxon>
    </lineage>
</organism>
<evidence type="ECO:0008006" key="3">
    <source>
        <dbReference type="Google" id="ProtNLM"/>
    </source>
</evidence>
<gene>
    <name evidence="1" type="ORF">F542_7190</name>
</gene>
<evidence type="ECO:0000313" key="1">
    <source>
        <dbReference type="EMBL" id="AHG81437.1"/>
    </source>
</evidence>
<proteinExistence type="predicted"/>
<evidence type="ECO:0000313" key="2">
    <source>
        <dbReference type="Proteomes" id="UP000019091"/>
    </source>
</evidence>